<sequence>MKACWHIELRVCRPRQAKLRNNLRVRYGLSVIWYGQFSGDPRASVINIRLIPGQASKYT</sequence>
<dbReference type="AlphaFoldDB" id="A0A7W6F9L5"/>
<comment type="caution">
    <text evidence="1">The sequence shown here is derived from an EMBL/GenBank/DDBJ whole genome shotgun (WGS) entry which is preliminary data.</text>
</comment>
<dbReference type="Proteomes" id="UP000517759">
    <property type="component" value="Unassembled WGS sequence"/>
</dbReference>
<protein>
    <submittedName>
        <fullName evidence="1">Uncharacterized protein</fullName>
    </submittedName>
</protein>
<organism evidence="1 2">
    <name type="scientific">Methylobacterium brachythecii</name>
    <dbReference type="NCBI Taxonomy" id="1176177"/>
    <lineage>
        <taxon>Bacteria</taxon>
        <taxon>Pseudomonadati</taxon>
        <taxon>Pseudomonadota</taxon>
        <taxon>Alphaproteobacteria</taxon>
        <taxon>Hyphomicrobiales</taxon>
        <taxon>Methylobacteriaceae</taxon>
        <taxon>Methylobacterium</taxon>
    </lineage>
</organism>
<accession>A0A7W6F9L5</accession>
<evidence type="ECO:0000313" key="1">
    <source>
        <dbReference type="EMBL" id="MBB3905647.1"/>
    </source>
</evidence>
<proteinExistence type="predicted"/>
<name>A0A7W6F9L5_9HYPH</name>
<reference evidence="1 2" key="1">
    <citation type="submission" date="2020-08" db="EMBL/GenBank/DDBJ databases">
        <title>Genomic Encyclopedia of Type Strains, Phase IV (KMG-IV): sequencing the most valuable type-strain genomes for metagenomic binning, comparative biology and taxonomic classification.</title>
        <authorList>
            <person name="Goeker M."/>
        </authorList>
    </citation>
    <scope>NUCLEOTIDE SEQUENCE [LARGE SCALE GENOMIC DNA]</scope>
    <source>
        <strain evidence="1 2">DSM 24105</strain>
    </source>
</reference>
<dbReference type="EMBL" id="JACIDN010000017">
    <property type="protein sequence ID" value="MBB3905647.1"/>
    <property type="molecule type" value="Genomic_DNA"/>
</dbReference>
<gene>
    <name evidence="1" type="ORF">GGR33_005189</name>
</gene>
<evidence type="ECO:0000313" key="2">
    <source>
        <dbReference type="Proteomes" id="UP000517759"/>
    </source>
</evidence>